<dbReference type="AlphaFoldDB" id="A0A0C7NB42"/>
<keyword evidence="3" id="KW-0808">Transferase</keyword>
<dbReference type="OrthoDB" id="2158884at2759"/>
<proteinExistence type="inferred from homology"/>
<dbReference type="FunFam" id="1.10.510.10:FF:000624">
    <property type="entry name" value="Mitogen-activated protein kinase"/>
    <property type="match status" value="1"/>
</dbReference>
<keyword evidence="2" id="KW-0723">Serine/threonine-protein kinase</keyword>
<dbReference type="InterPro" id="IPR008271">
    <property type="entry name" value="Ser/Thr_kinase_AS"/>
</dbReference>
<evidence type="ECO:0000256" key="3">
    <source>
        <dbReference type="ARBA" id="ARBA00022679"/>
    </source>
</evidence>
<dbReference type="Proteomes" id="UP000054304">
    <property type="component" value="Unassembled WGS sequence"/>
</dbReference>
<reference evidence="9 10" key="1">
    <citation type="submission" date="2014-12" db="EMBL/GenBank/DDBJ databases">
        <authorList>
            <person name="Neuveglise Cecile"/>
        </authorList>
    </citation>
    <scope>NUCLEOTIDE SEQUENCE [LARGE SCALE GENOMIC DNA]</scope>
    <source>
        <strain evidence="9 10">CBS 12615</strain>
    </source>
</reference>
<gene>
    <name evidence="9" type="ORF">LALA0_S08e07228g</name>
</gene>
<dbReference type="GO" id="GO:0004674">
    <property type="term" value="F:protein serine/threonine kinase activity"/>
    <property type="evidence" value="ECO:0007669"/>
    <property type="project" value="UniProtKB-KW"/>
</dbReference>
<evidence type="ECO:0000256" key="6">
    <source>
        <dbReference type="ARBA" id="ARBA00022840"/>
    </source>
</evidence>
<organism evidence="9 10">
    <name type="scientific">Lachancea lanzarotensis</name>
    <dbReference type="NCBI Taxonomy" id="1245769"/>
    <lineage>
        <taxon>Eukaryota</taxon>
        <taxon>Fungi</taxon>
        <taxon>Dikarya</taxon>
        <taxon>Ascomycota</taxon>
        <taxon>Saccharomycotina</taxon>
        <taxon>Saccharomycetes</taxon>
        <taxon>Saccharomycetales</taxon>
        <taxon>Saccharomycetaceae</taxon>
        <taxon>Lachancea</taxon>
    </lineage>
</organism>
<dbReference type="GO" id="GO:0005634">
    <property type="term" value="C:nucleus"/>
    <property type="evidence" value="ECO:0007669"/>
    <property type="project" value="EnsemblFungi"/>
</dbReference>
<keyword evidence="6" id="KW-0067">ATP-binding</keyword>
<keyword evidence="5" id="KW-0418">Kinase</keyword>
<dbReference type="CDD" id="cd07830">
    <property type="entry name" value="STKc_MAK_like"/>
    <property type="match status" value="1"/>
</dbReference>
<dbReference type="SMART" id="SM00220">
    <property type="entry name" value="S_TKc"/>
    <property type="match status" value="1"/>
</dbReference>
<accession>A0A0C7NB42</accession>
<dbReference type="Gene3D" id="1.10.510.10">
    <property type="entry name" value="Transferase(Phosphotransferase) domain 1"/>
    <property type="match status" value="1"/>
</dbReference>
<name>A0A0C7NB42_9SACH</name>
<evidence type="ECO:0000256" key="7">
    <source>
        <dbReference type="SAM" id="MobiDB-lite"/>
    </source>
</evidence>
<dbReference type="SUPFAM" id="SSF56112">
    <property type="entry name" value="Protein kinase-like (PK-like)"/>
    <property type="match status" value="1"/>
</dbReference>
<dbReference type="InterPro" id="IPR050117">
    <property type="entry name" value="MAPK"/>
</dbReference>
<sequence>MGYLGRKSVRNSDFHTPPDVDSPPFYIPVKQIHGRYTLMQELGNGSFGSVTLAKQIYNTGCQGCQNCGIYSDEIGPAASDLQISRLETQDVQSVSCESRPHYRNTLMEDSVIPNVDQENFHNKQRGVLAIKTMMTRLPTLNDYTRVREIKFILSMPAHKNLVQIFELFIDDINYQLHIVMECMEQNLYQQMRARRRRIFSLPSLKSILSQLLAGIRHIHSHNFFHRDLKPENILISPANHYFNKKWIVDGNYKDNYVVKIADYGLARHVTNKSPYTAYVSTRWYRSPEILLRKGSYSRPIDVWAFGCVIVEVATFRPLFPGSDEMDQIWKILEVLGTPHKMPESNISGYQPHGGSWEKAQLLASRMRLKFPYVEGINIEKIIDNPNLQPLCDVVKACLTWDPKKRASVTELCQMPYFQNTVVGIDAHAIQEAFNDENMNKIAYSDIRSNWDSKLPVKKVFGAHPNAQIPSIGPNVIDLNGGRMNEPEEGQMSFQQFLRESTTSGHFTNSTVSSSVREENKFNSQDELIGNMISLPLSQQLDNDLPLSSSAPDVINESDIKPLDVGESINEFYATKSTDYQNPNVEGSLESFGPNYVHYEDASNAHLHPRCNVLDDMSIDSNTSVQIPRTLAVPRIVEDCNDTSLEDHTSHSFSHTNSLTF</sequence>
<keyword evidence="10" id="KW-1185">Reference proteome</keyword>
<dbReference type="EMBL" id="LN736367">
    <property type="protein sequence ID" value="CEP63639.1"/>
    <property type="molecule type" value="Genomic_DNA"/>
</dbReference>
<dbReference type="PROSITE" id="PS00108">
    <property type="entry name" value="PROTEIN_KINASE_ST"/>
    <property type="match status" value="1"/>
</dbReference>
<evidence type="ECO:0000313" key="10">
    <source>
        <dbReference type="Proteomes" id="UP000054304"/>
    </source>
</evidence>
<evidence type="ECO:0000259" key="8">
    <source>
        <dbReference type="PROSITE" id="PS50011"/>
    </source>
</evidence>
<comment type="similarity">
    <text evidence="1">Belongs to the protein kinase superfamily. CMGC Ser/Thr protein kinase family. CDC2/CDKX subfamily.</text>
</comment>
<dbReference type="STRING" id="1245769.A0A0C7NB42"/>
<dbReference type="GO" id="GO:0005524">
    <property type="term" value="F:ATP binding"/>
    <property type="evidence" value="ECO:0007669"/>
    <property type="project" value="UniProtKB-KW"/>
</dbReference>
<dbReference type="RefSeq" id="XP_022629852.1">
    <property type="nucleotide sequence ID" value="XM_022771253.1"/>
</dbReference>
<feature type="region of interest" description="Disordered" evidence="7">
    <location>
        <begin position="1"/>
        <end position="20"/>
    </location>
</feature>
<evidence type="ECO:0000256" key="4">
    <source>
        <dbReference type="ARBA" id="ARBA00022741"/>
    </source>
</evidence>
<dbReference type="Gene3D" id="3.30.200.20">
    <property type="entry name" value="Phosphorylase Kinase, domain 1"/>
    <property type="match status" value="1"/>
</dbReference>
<dbReference type="Pfam" id="PF00069">
    <property type="entry name" value="Pkinase"/>
    <property type="match status" value="1"/>
</dbReference>
<evidence type="ECO:0000256" key="2">
    <source>
        <dbReference type="ARBA" id="ARBA00022527"/>
    </source>
</evidence>
<evidence type="ECO:0000256" key="5">
    <source>
        <dbReference type="ARBA" id="ARBA00022777"/>
    </source>
</evidence>
<dbReference type="GeneID" id="34687156"/>
<dbReference type="InterPro" id="IPR000719">
    <property type="entry name" value="Prot_kinase_dom"/>
</dbReference>
<evidence type="ECO:0000256" key="1">
    <source>
        <dbReference type="ARBA" id="ARBA00006485"/>
    </source>
</evidence>
<evidence type="ECO:0000313" key="9">
    <source>
        <dbReference type="EMBL" id="CEP63639.1"/>
    </source>
</evidence>
<dbReference type="HOGENOM" id="CLU_000288_176_1_1"/>
<dbReference type="PROSITE" id="PS50011">
    <property type="entry name" value="PROTEIN_KINASE_DOM"/>
    <property type="match status" value="1"/>
</dbReference>
<dbReference type="GO" id="GO:0040020">
    <property type="term" value="P:regulation of meiotic nuclear division"/>
    <property type="evidence" value="ECO:0007669"/>
    <property type="project" value="EnsemblFungi"/>
</dbReference>
<protein>
    <submittedName>
        <fullName evidence="9">LALA0S08e07228g1_1</fullName>
    </submittedName>
</protein>
<feature type="domain" description="Protein kinase" evidence="8">
    <location>
        <begin position="36"/>
        <end position="417"/>
    </location>
</feature>
<keyword evidence="4" id="KW-0547">Nucleotide-binding</keyword>
<dbReference type="InterPro" id="IPR011009">
    <property type="entry name" value="Kinase-like_dom_sf"/>
</dbReference>
<dbReference type="PANTHER" id="PTHR24055">
    <property type="entry name" value="MITOGEN-ACTIVATED PROTEIN KINASE"/>
    <property type="match status" value="1"/>
</dbReference>